<organism evidence="3 4">
    <name type="scientific">Arcanobacterium hippocoleae</name>
    <dbReference type="NCBI Taxonomy" id="149017"/>
    <lineage>
        <taxon>Bacteria</taxon>
        <taxon>Bacillati</taxon>
        <taxon>Actinomycetota</taxon>
        <taxon>Actinomycetes</taxon>
        <taxon>Actinomycetales</taxon>
        <taxon>Actinomycetaceae</taxon>
        <taxon>Arcanobacterium</taxon>
    </lineage>
</organism>
<proteinExistence type="inferred from homology"/>
<dbReference type="InterPro" id="IPR038136">
    <property type="entry name" value="CofD-like_dom_sf"/>
</dbReference>
<keyword evidence="1 2" id="KW-0963">Cytoplasm</keyword>
<keyword evidence="4" id="KW-1185">Reference proteome</keyword>
<name>A0ABU1T0A3_9ACTO</name>
<dbReference type="Gene3D" id="3.40.50.10680">
    <property type="entry name" value="CofD-like domains"/>
    <property type="match status" value="1"/>
</dbReference>
<dbReference type="PANTHER" id="PTHR30135">
    <property type="entry name" value="UNCHARACTERIZED PROTEIN YVCK-RELATED"/>
    <property type="match status" value="1"/>
</dbReference>
<gene>
    <name evidence="3" type="ORF">J2S36_000341</name>
</gene>
<dbReference type="EMBL" id="JAVDUJ010000001">
    <property type="protein sequence ID" value="MDR6938798.1"/>
    <property type="molecule type" value="Genomic_DNA"/>
</dbReference>
<evidence type="ECO:0000256" key="2">
    <source>
        <dbReference type="HAMAP-Rule" id="MF_00973"/>
    </source>
</evidence>
<sequence length="327" mass="35175">MNKMQKSLRTSQFGVQGPKVVAFGGGHGLSASLSALKLITRNITAIVTVADDGGSSGRLRTEFGILPPGDLRMALSALSDNAEWGQTWRDVFQHRFNSQGELDGHALGNIVLTALWQILGDPIAGLDWAGRLLNVKGRVLPMAAVPLEIEADVKTCNSALETVYGQVSVAMCEAPIRRIRIHPENPPVYAAALDAIRDAQWLIFGPGSWYTSVLPHLLIPDLYAAICASKARKLLVLNLIADTETSEMTAADLARTFVSYGPDLKIDAFLADAQSITDISALENLAADYGASLFTRNLAAPDAIAVHDSLYLAAAYREIFGKMKQDS</sequence>
<dbReference type="InterPro" id="IPR010119">
    <property type="entry name" value="Gluconeogen_factor"/>
</dbReference>
<dbReference type="PANTHER" id="PTHR30135:SF3">
    <property type="entry name" value="GLUCONEOGENESIS FACTOR-RELATED"/>
    <property type="match status" value="1"/>
</dbReference>
<comment type="function">
    <text evidence="2">Required for morphogenesis under gluconeogenic growth conditions.</text>
</comment>
<dbReference type="InterPro" id="IPR002882">
    <property type="entry name" value="CofD"/>
</dbReference>
<dbReference type="CDD" id="cd07187">
    <property type="entry name" value="YvcK_like"/>
    <property type="match status" value="1"/>
</dbReference>
<dbReference type="NCBIfam" id="TIGR01826">
    <property type="entry name" value="CofD_related"/>
    <property type="match status" value="1"/>
</dbReference>
<dbReference type="HAMAP" id="MF_00973">
    <property type="entry name" value="Gluconeogen_factor"/>
    <property type="match status" value="1"/>
</dbReference>
<dbReference type="SUPFAM" id="SSF142338">
    <property type="entry name" value="CofD-like"/>
    <property type="match status" value="1"/>
</dbReference>
<reference evidence="3 4" key="1">
    <citation type="submission" date="2023-07" db="EMBL/GenBank/DDBJ databases">
        <title>Sequencing the genomes of 1000 actinobacteria strains.</title>
        <authorList>
            <person name="Klenk H.-P."/>
        </authorList>
    </citation>
    <scope>NUCLEOTIDE SEQUENCE [LARGE SCALE GENOMIC DNA]</scope>
    <source>
        <strain evidence="3 4">DSM 15539</strain>
    </source>
</reference>
<evidence type="ECO:0000313" key="3">
    <source>
        <dbReference type="EMBL" id="MDR6938798.1"/>
    </source>
</evidence>
<accession>A0ABU1T0A3</accession>
<evidence type="ECO:0000313" key="4">
    <source>
        <dbReference type="Proteomes" id="UP001266099"/>
    </source>
</evidence>
<comment type="similarity">
    <text evidence="2">Belongs to the gluconeogenesis factor family.</text>
</comment>
<evidence type="ECO:0000256" key="1">
    <source>
        <dbReference type="ARBA" id="ARBA00022490"/>
    </source>
</evidence>
<comment type="caution">
    <text evidence="3">The sequence shown here is derived from an EMBL/GenBank/DDBJ whole genome shotgun (WGS) entry which is preliminary data.</text>
</comment>
<comment type="subcellular location">
    <subcellularLocation>
        <location evidence="2">Cytoplasm</location>
    </subcellularLocation>
</comment>
<dbReference type="Pfam" id="PF01933">
    <property type="entry name" value="CofD"/>
    <property type="match status" value="1"/>
</dbReference>
<dbReference type="Proteomes" id="UP001266099">
    <property type="component" value="Unassembled WGS sequence"/>
</dbReference>
<protein>
    <recommendedName>
        <fullName evidence="2">Putative gluconeogenesis factor</fullName>
    </recommendedName>
</protein>